<reference evidence="1" key="1">
    <citation type="submission" date="2022-11" db="EMBL/GenBank/DDBJ databases">
        <title>Genome Sequence of Nemania bipapillata.</title>
        <authorList>
            <person name="Buettner E."/>
        </authorList>
    </citation>
    <scope>NUCLEOTIDE SEQUENCE</scope>
    <source>
        <strain evidence="1">CP14</strain>
    </source>
</reference>
<dbReference type="EMBL" id="JAPESX010000104">
    <property type="protein sequence ID" value="KAJ8123267.1"/>
    <property type="molecule type" value="Genomic_DNA"/>
</dbReference>
<sequence>MRHQNINPNEKLAMAEILLCAGAEGVPVAEALAHASATYSLEMVRLLVSYGASLEYQDAVALKKPLSKECLELLPKEITYEDRQFFLNILLKQGAAGDALDEALIDSTEAGDTEAVRLLVTPLFSANEIDIDQSAKEATQTITLGRHKTVSNDYKGALALQVAVKKGNVEIARLILTHMPPSHVALAQVYPSTRNLPKPERYQLTELFLQAGLSGPCVHSALENAINEHSSRHDEKLISLFLQYDADVNFNEGHGITSAIAQNNHQTFSIGLLEKLLNGKPTALTVTRAIPRAMEVADSSVRLRIINMLLASGIIQGAAEVSIALDSAITTKPTDKRLIRALLQQGNADVNINTGSAVEHAAQHSDPEVLELILGLGEPSDESVDRALKSIGKIPASTVKTDKLGTLLSRTKSKATVSSLLIEEVQILLKMPPVERNFTSLKSLLSNGADINASNGEALSCAVAASNGGMPPNEVNRALVFTIQKYPNDIPLINALLTRADTSDGLALVEAIKNEKQDIFELILDGDLEFGTILVENGGSIEHRDGQIIIEACKSGAIDVLEMLLSGNTKISLKTMQRGFQGATQVGNLKKRAEIFRLLLRRGVSGEVIDIQLVSAVRYGDEGRDLVKLLLAYGASPDYSDGEAVEKAVRSAFLGSLELLLGIAEVDEHSRGRQQKKPSSHTLVRGLDACWDLNRDTRFTVIDWLFKAGKLVPSAVHSALHRAVNEHEPEERLIQTLLNNRASPVVNNCQTLIDATLTLPASLFDELLESRVTSEDASFVFRKAFRFNDPSLWVSERGLKIATSLLEKGAEGDGVGSALVAVLKQRSAALESVTNSFTNLLLKHGADINYNRGEALQLAAGQGNAELLTILLNEKPNTEALTWAFPRIFDAPVTEDKIHELINLFTEPRDRNGRLDVMFEYPGDDPVVIRALSQYPRSIKILDALFDMGFYYDQMTTSRVNFETATSHVTPLMIAIRTRRQDVARLLLLAGAEVDVTDALGNSPLSMASAIGGDLAVAMMSNLLAAGASKNDGSLHNAARELNIQAMRVLVEYKHDPDFPSPLHGGRSALAELCLHAADSAQMTLSKEKAMERTIEFLVQSGTDITIQSEGKSVLLLALESANPLTTTRVLLRAALWKEINKTFNQYNDGKYTMGPTMYVQRVLPDSDNKAELLRLLRSNRCIDVYYANSGPQPVDSVGVPSHIQREEEERRARLDRVQRDNEQHTLAIQRNKELAEVQSHIWATQAELEEARKKRAHSADLPCGSSAQNRTRICSTRRA</sequence>
<keyword evidence="2" id="KW-1185">Reference proteome</keyword>
<evidence type="ECO:0000313" key="2">
    <source>
        <dbReference type="Proteomes" id="UP001153334"/>
    </source>
</evidence>
<dbReference type="Proteomes" id="UP001153334">
    <property type="component" value="Unassembled WGS sequence"/>
</dbReference>
<comment type="caution">
    <text evidence="1">The sequence shown here is derived from an EMBL/GenBank/DDBJ whole genome shotgun (WGS) entry which is preliminary data.</text>
</comment>
<organism evidence="1 2">
    <name type="scientific">Nemania bipapillata</name>
    <dbReference type="NCBI Taxonomy" id="110536"/>
    <lineage>
        <taxon>Eukaryota</taxon>
        <taxon>Fungi</taxon>
        <taxon>Dikarya</taxon>
        <taxon>Ascomycota</taxon>
        <taxon>Pezizomycotina</taxon>
        <taxon>Sordariomycetes</taxon>
        <taxon>Xylariomycetidae</taxon>
        <taxon>Xylariales</taxon>
        <taxon>Xylariaceae</taxon>
        <taxon>Nemania</taxon>
    </lineage>
</organism>
<evidence type="ECO:0000313" key="1">
    <source>
        <dbReference type="EMBL" id="KAJ8123267.1"/>
    </source>
</evidence>
<accession>A0ACC2J7I1</accession>
<protein>
    <submittedName>
        <fullName evidence="1">Uncharacterized protein</fullName>
    </submittedName>
</protein>
<proteinExistence type="predicted"/>
<name>A0ACC2J7I1_9PEZI</name>
<gene>
    <name evidence="1" type="ORF">ONZ43_g743</name>
</gene>